<evidence type="ECO:0000256" key="8">
    <source>
        <dbReference type="ARBA" id="ARBA00022840"/>
    </source>
</evidence>
<evidence type="ECO:0000256" key="1">
    <source>
        <dbReference type="ARBA" id="ARBA00004479"/>
    </source>
</evidence>
<keyword evidence="6 14" id="KW-0547">Nucleotide-binding</keyword>
<evidence type="ECO:0000259" key="18">
    <source>
        <dbReference type="PROSITE" id="PS50011"/>
    </source>
</evidence>
<keyword evidence="16" id="KW-0472">Membrane</keyword>
<evidence type="ECO:0000256" key="12">
    <source>
        <dbReference type="ARBA" id="ARBA00047951"/>
    </source>
</evidence>
<dbReference type="Gene3D" id="1.10.510.10">
    <property type="entry name" value="Transferase(Phosphotransferase) domain 1"/>
    <property type="match status" value="1"/>
</dbReference>
<dbReference type="Gene3D" id="3.30.200.20">
    <property type="entry name" value="Phosphorylase Kinase, domain 1"/>
    <property type="match status" value="1"/>
</dbReference>
<feature type="compositionally biased region" description="Low complexity" evidence="15">
    <location>
        <begin position="798"/>
        <end position="825"/>
    </location>
</feature>
<dbReference type="InterPro" id="IPR008271">
    <property type="entry name" value="Ser/Thr_kinase_AS"/>
</dbReference>
<evidence type="ECO:0000259" key="19">
    <source>
        <dbReference type="PROSITE" id="PS50026"/>
    </source>
</evidence>
<comment type="catalytic activity">
    <reaction evidence="12">
        <text>L-threonyl-[protein] + ATP = O-phospho-L-threonyl-[protein] + ADP + H(+)</text>
        <dbReference type="Rhea" id="RHEA:46608"/>
        <dbReference type="Rhea" id="RHEA-COMP:11060"/>
        <dbReference type="Rhea" id="RHEA-COMP:11605"/>
        <dbReference type="ChEBI" id="CHEBI:15378"/>
        <dbReference type="ChEBI" id="CHEBI:30013"/>
        <dbReference type="ChEBI" id="CHEBI:30616"/>
        <dbReference type="ChEBI" id="CHEBI:61977"/>
        <dbReference type="ChEBI" id="CHEBI:456216"/>
    </reaction>
</comment>
<comment type="caution">
    <text evidence="13">Lacks conserved residue(s) required for the propagation of feature annotation.</text>
</comment>
<dbReference type="Proteomes" id="UP000823775">
    <property type="component" value="Unassembled WGS sequence"/>
</dbReference>
<keyword evidence="16" id="KW-1133">Transmembrane helix</keyword>
<dbReference type="Pfam" id="PF13947">
    <property type="entry name" value="GUB_WAK_bind"/>
    <property type="match status" value="1"/>
</dbReference>
<dbReference type="InterPro" id="IPR011009">
    <property type="entry name" value="Kinase-like_dom_sf"/>
</dbReference>
<feature type="region of interest" description="Disordered" evidence="15">
    <location>
        <begin position="54"/>
        <end position="80"/>
    </location>
</feature>
<dbReference type="PROSITE" id="PS01187">
    <property type="entry name" value="EGF_CA"/>
    <property type="match status" value="1"/>
</dbReference>
<keyword evidence="9" id="KW-1015">Disulfide bond</keyword>
<dbReference type="SUPFAM" id="SSF56112">
    <property type="entry name" value="Protein kinase-like (PK-like)"/>
    <property type="match status" value="1"/>
</dbReference>
<evidence type="ECO:0000313" key="20">
    <source>
        <dbReference type="EMBL" id="MCD7462701.1"/>
    </source>
</evidence>
<dbReference type="EMBL" id="JACEIK010000827">
    <property type="protein sequence ID" value="MCD7462701.1"/>
    <property type="molecule type" value="Genomic_DNA"/>
</dbReference>
<dbReference type="InterPro" id="IPR000152">
    <property type="entry name" value="EGF-type_Asp/Asn_hydroxyl_site"/>
</dbReference>
<dbReference type="SMART" id="SM00179">
    <property type="entry name" value="EGF_CA"/>
    <property type="match status" value="2"/>
</dbReference>
<dbReference type="InterPro" id="IPR000719">
    <property type="entry name" value="Prot_kinase_dom"/>
</dbReference>
<dbReference type="PROSITE" id="PS00108">
    <property type="entry name" value="PROTEIN_KINASE_ST"/>
    <property type="match status" value="1"/>
</dbReference>
<dbReference type="Pfam" id="PF07645">
    <property type="entry name" value="EGF_CA"/>
    <property type="match status" value="1"/>
</dbReference>
<evidence type="ECO:0000256" key="11">
    <source>
        <dbReference type="ARBA" id="ARBA00047558"/>
    </source>
</evidence>
<dbReference type="CDD" id="cd14066">
    <property type="entry name" value="STKc_IRAK"/>
    <property type="match status" value="1"/>
</dbReference>
<keyword evidence="5 17" id="KW-0732">Signal</keyword>
<feature type="compositionally biased region" description="Low complexity" evidence="15">
    <location>
        <begin position="63"/>
        <end position="80"/>
    </location>
</feature>
<dbReference type="PROSITE" id="PS50011">
    <property type="entry name" value="PROTEIN_KINASE_DOM"/>
    <property type="match status" value="1"/>
</dbReference>
<dbReference type="InterPro" id="IPR017441">
    <property type="entry name" value="Protein_kinase_ATP_BS"/>
</dbReference>
<evidence type="ECO:0000256" key="9">
    <source>
        <dbReference type="ARBA" id="ARBA00023157"/>
    </source>
</evidence>
<dbReference type="PROSITE" id="PS00107">
    <property type="entry name" value="PROTEIN_KINASE_ATP"/>
    <property type="match status" value="1"/>
</dbReference>
<evidence type="ECO:0000313" key="21">
    <source>
        <dbReference type="Proteomes" id="UP000823775"/>
    </source>
</evidence>
<organism evidence="20 21">
    <name type="scientific">Datura stramonium</name>
    <name type="common">Jimsonweed</name>
    <name type="synonym">Common thornapple</name>
    <dbReference type="NCBI Taxonomy" id="4076"/>
    <lineage>
        <taxon>Eukaryota</taxon>
        <taxon>Viridiplantae</taxon>
        <taxon>Streptophyta</taxon>
        <taxon>Embryophyta</taxon>
        <taxon>Tracheophyta</taxon>
        <taxon>Spermatophyta</taxon>
        <taxon>Magnoliopsida</taxon>
        <taxon>eudicotyledons</taxon>
        <taxon>Gunneridae</taxon>
        <taxon>Pentapetalae</taxon>
        <taxon>asterids</taxon>
        <taxon>lamiids</taxon>
        <taxon>Solanales</taxon>
        <taxon>Solanaceae</taxon>
        <taxon>Solanoideae</taxon>
        <taxon>Datureae</taxon>
        <taxon>Datura</taxon>
    </lineage>
</organism>
<dbReference type="InterPro" id="IPR045274">
    <property type="entry name" value="WAK-like"/>
</dbReference>
<keyword evidence="3 13" id="KW-0245">EGF-like domain</keyword>
<accession>A0ABS8SUI9</accession>
<dbReference type="Gene3D" id="2.10.25.10">
    <property type="entry name" value="Laminin"/>
    <property type="match status" value="2"/>
</dbReference>
<protein>
    <recommendedName>
        <fullName evidence="22">Wall-associated receptor kinase 2-like</fullName>
    </recommendedName>
</protein>
<dbReference type="InterPro" id="IPR025287">
    <property type="entry name" value="WAK_GUB"/>
</dbReference>
<keyword evidence="21" id="KW-1185">Reference proteome</keyword>
<keyword evidence="10" id="KW-0325">Glycoprotein</keyword>
<sequence>MEPFTWCVLLISILFLFVKTMQHNQVALFSFPLPCFISFMLISTLATAQFINTNTSSPPPTTSPTTNTTSPPTNSTTPTTTITKAANITKPGCPKQCGNLTVPYPFGIGIGSGCALNPNFEINCDTNTTDSPTPFIWNIQVYDISDSEMRISNTVNMKCYSETGGLNQDDPAWMGLGRSSPYSFSSLNRFTVVGCDDGAIINGRNFANGCPALCTSTSDIVKGKCMGFGCCQITIPKGLKYFNTSMITTRNHSLVWSFNPCGYSFLGEASRFEFQGVEDLSDANFAKKIMDNVPIVLDWAIGNLTCVEAQKSNDYACLDNSQCVDSDTSLGGYRCSCNSGYEGNPYIGSGCQDIDECADPNANSCEKICINTPGSYNCSCPEGYTGDGRKNGRGCIPPSSNSEFPWIKFSVGMGVGFMSLIVGTTWLYFSVKKRKLIKLREKFFQQNGGLLLKQRISSNEGGVEATKIFTAEELKKATNNYASDRILGRGGNGIVYKGILPDNRIVAIKKSKFVDEDQIEQFINEVLILTQVNHRNVVRLFGCCLEAEVPLLVYEYISHGTLYEHIHNRNGAPWLSWQNRLRVATETASALAYLHSSAQMPIIHRDVKSANLLLDDVYTAKVADFGASRLIPIDQTHLATLVQGTLGYLDPEYFRTSQLTEKSDVYSFGVVLAELLTGMKPISRDKNDEDKNLAEYFVLSMRRNQLFQILDRRVVREGSLEQLQKVAELVKSCLSLHGEDRPTMKEVAMELESLRKFTKNNPWANGHGHEENEDESSDLYTIPIDSNTGINNFSGQYTSNSNTNSSNFSGQYSSDSSSLTSNTNSPLIQNRRAIR</sequence>
<evidence type="ECO:0000256" key="6">
    <source>
        <dbReference type="ARBA" id="ARBA00022741"/>
    </source>
</evidence>
<dbReference type="InterPro" id="IPR049883">
    <property type="entry name" value="NOTCH1_EGF-like"/>
</dbReference>
<dbReference type="SUPFAM" id="SSF57196">
    <property type="entry name" value="EGF/Laminin"/>
    <property type="match status" value="1"/>
</dbReference>
<feature type="transmembrane region" description="Helical" evidence="16">
    <location>
        <begin position="406"/>
        <end position="429"/>
    </location>
</feature>
<evidence type="ECO:0000256" key="3">
    <source>
        <dbReference type="ARBA" id="ARBA00022536"/>
    </source>
</evidence>
<evidence type="ECO:0000256" key="10">
    <source>
        <dbReference type="ARBA" id="ARBA00023180"/>
    </source>
</evidence>
<name>A0ABS8SUI9_DATST</name>
<dbReference type="SMART" id="SM00220">
    <property type="entry name" value="S_TKc"/>
    <property type="match status" value="1"/>
</dbReference>
<dbReference type="PROSITE" id="PS50026">
    <property type="entry name" value="EGF_3"/>
    <property type="match status" value="1"/>
</dbReference>
<dbReference type="PANTHER" id="PTHR27005">
    <property type="entry name" value="WALL-ASSOCIATED RECEPTOR KINASE-LIKE 21"/>
    <property type="match status" value="1"/>
</dbReference>
<evidence type="ECO:0008006" key="22">
    <source>
        <dbReference type="Google" id="ProtNLM"/>
    </source>
</evidence>
<feature type="domain" description="Protein kinase" evidence="18">
    <location>
        <begin position="481"/>
        <end position="764"/>
    </location>
</feature>
<feature type="signal peptide" evidence="17">
    <location>
        <begin position="1"/>
        <end position="20"/>
    </location>
</feature>
<keyword evidence="8 14" id="KW-0067">ATP-binding</keyword>
<feature type="domain" description="EGF-like" evidence="19">
    <location>
        <begin position="353"/>
        <end position="387"/>
    </location>
</feature>
<dbReference type="CDD" id="cd00054">
    <property type="entry name" value="EGF_CA"/>
    <property type="match status" value="2"/>
</dbReference>
<keyword evidence="7" id="KW-0418">Kinase</keyword>
<evidence type="ECO:0000256" key="5">
    <source>
        <dbReference type="ARBA" id="ARBA00022729"/>
    </source>
</evidence>
<dbReference type="PANTHER" id="PTHR27005:SF332">
    <property type="entry name" value="WALL-ASSOCIATED RECEPTOR KINASE-LIKE 16"/>
    <property type="match status" value="1"/>
</dbReference>
<evidence type="ECO:0000256" key="16">
    <source>
        <dbReference type="SAM" id="Phobius"/>
    </source>
</evidence>
<proteinExistence type="predicted"/>
<evidence type="ECO:0000256" key="7">
    <source>
        <dbReference type="ARBA" id="ARBA00022777"/>
    </source>
</evidence>
<comment type="subcellular location">
    <subcellularLocation>
        <location evidence="1">Membrane</location>
        <topology evidence="1">Single-pass type I membrane protein</topology>
    </subcellularLocation>
</comment>
<comment type="catalytic activity">
    <reaction evidence="11">
        <text>L-seryl-[protein] + ATP = O-phospho-L-seryl-[protein] + ADP + H(+)</text>
        <dbReference type="Rhea" id="RHEA:17989"/>
        <dbReference type="Rhea" id="RHEA-COMP:9863"/>
        <dbReference type="Rhea" id="RHEA-COMP:11604"/>
        <dbReference type="ChEBI" id="CHEBI:15378"/>
        <dbReference type="ChEBI" id="CHEBI:29999"/>
        <dbReference type="ChEBI" id="CHEBI:30616"/>
        <dbReference type="ChEBI" id="CHEBI:83421"/>
        <dbReference type="ChEBI" id="CHEBI:456216"/>
    </reaction>
</comment>
<dbReference type="PROSITE" id="PS00010">
    <property type="entry name" value="ASX_HYDROXYL"/>
    <property type="match status" value="1"/>
</dbReference>
<evidence type="ECO:0000256" key="14">
    <source>
        <dbReference type="PROSITE-ProRule" id="PRU10141"/>
    </source>
</evidence>
<dbReference type="InterPro" id="IPR001881">
    <property type="entry name" value="EGF-like_Ca-bd_dom"/>
</dbReference>
<gene>
    <name evidence="20" type="ORF">HAX54_049133</name>
</gene>
<evidence type="ECO:0000256" key="13">
    <source>
        <dbReference type="PROSITE-ProRule" id="PRU00076"/>
    </source>
</evidence>
<keyword evidence="16" id="KW-0812">Transmembrane</keyword>
<dbReference type="Pfam" id="PF00069">
    <property type="entry name" value="Pkinase"/>
    <property type="match status" value="1"/>
</dbReference>
<evidence type="ECO:0000256" key="2">
    <source>
        <dbReference type="ARBA" id="ARBA00022527"/>
    </source>
</evidence>
<reference evidence="20 21" key="1">
    <citation type="journal article" date="2021" name="BMC Genomics">
        <title>Datura genome reveals duplications of psychoactive alkaloid biosynthetic genes and high mutation rate following tissue culture.</title>
        <authorList>
            <person name="Rajewski A."/>
            <person name="Carter-House D."/>
            <person name="Stajich J."/>
            <person name="Litt A."/>
        </authorList>
    </citation>
    <scope>NUCLEOTIDE SEQUENCE [LARGE SCALE GENOMIC DNA]</scope>
    <source>
        <strain evidence="20">AR-01</strain>
    </source>
</reference>
<evidence type="ECO:0000256" key="15">
    <source>
        <dbReference type="SAM" id="MobiDB-lite"/>
    </source>
</evidence>
<comment type="caution">
    <text evidence="20">The sequence shown here is derived from an EMBL/GenBank/DDBJ whole genome shotgun (WGS) entry which is preliminary data.</text>
</comment>
<feature type="region of interest" description="Disordered" evidence="15">
    <location>
        <begin position="759"/>
        <end position="835"/>
    </location>
</feature>
<feature type="binding site" evidence="14">
    <location>
        <position position="510"/>
    </location>
    <ligand>
        <name>ATP</name>
        <dbReference type="ChEBI" id="CHEBI:30616"/>
    </ligand>
</feature>
<keyword evidence="4" id="KW-0808">Transferase</keyword>
<dbReference type="InterPro" id="IPR000742">
    <property type="entry name" value="EGF"/>
</dbReference>
<feature type="compositionally biased region" description="Polar residues" evidence="15">
    <location>
        <begin position="784"/>
        <end position="797"/>
    </location>
</feature>
<feature type="chain" id="PRO_5046427011" description="Wall-associated receptor kinase 2-like" evidence="17">
    <location>
        <begin position="21"/>
        <end position="835"/>
    </location>
</feature>
<keyword evidence="2" id="KW-0723">Serine/threonine-protein kinase</keyword>
<dbReference type="SMART" id="SM00181">
    <property type="entry name" value="EGF"/>
    <property type="match status" value="2"/>
</dbReference>
<dbReference type="InterPro" id="IPR018097">
    <property type="entry name" value="EGF_Ca-bd_CS"/>
</dbReference>
<evidence type="ECO:0000256" key="17">
    <source>
        <dbReference type="SAM" id="SignalP"/>
    </source>
</evidence>
<evidence type="ECO:0000256" key="4">
    <source>
        <dbReference type="ARBA" id="ARBA00022679"/>
    </source>
</evidence>